<reference evidence="1 2" key="1">
    <citation type="journal article" date="2004" name="Nature">
        <title>Genome sequence of the ultrasmall unicellular red alga Cyanidioschyzon merolae 10D.</title>
        <authorList>
            <person name="Matsuzaki M."/>
            <person name="Misumi O."/>
            <person name="Shin-i T."/>
            <person name="Maruyama S."/>
            <person name="Takahara M."/>
            <person name="Miyagishima S."/>
            <person name="Mori T."/>
            <person name="Nishida K."/>
            <person name="Yagisawa F."/>
            <person name="Nishida K."/>
            <person name="Yoshida Y."/>
            <person name="Nishimura Y."/>
            <person name="Nakao S."/>
            <person name="Kobayashi T."/>
            <person name="Momoyama Y."/>
            <person name="Higashiyama T."/>
            <person name="Minoda A."/>
            <person name="Sano M."/>
            <person name="Nomoto H."/>
            <person name="Oishi K."/>
            <person name="Hayashi H."/>
            <person name="Ohta F."/>
            <person name="Nishizaka S."/>
            <person name="Haga S."/>
            <person name="Miura S."/>
            <person name="Morishita T."/>
            <person name="Kabeya Y."/>
            <person name="Terasawa K."/>
            <person name="Suzuki Y."/>
            <person name="Ishii Y."/>
            <person name="Asakawa S."/>
            <person name="Takano H."/>
            <person name="Ohta N."/>
            <person name="Kuroiwa H."/>
            <person name="Tanaka K."/>
            <person name="Shimizu N."/>
            <person name="Sugano S."/>
            <person name="Sato N."/>
            <person name="Nozaki H."/>
            <person name="Ogasawara N."/>
            <person name="Kohara Y."/>
            <person name="Kuroiwa T."/>
        </authorList>
    </citation>
    <scope>NUCLEOTIDE SEQUENCE [LARGE SCALE GENOMIC DNA]</scope>
    <source>
        <strain evidence="1 2">10D</strain>
    </source>
</reference>
<evidence type="ECO:0000313" key="1">
    <source>
        <dbReference type="EMBL" id="BAM81143.1"/>
    </source>
</evidence>
<dbReference type="OrthoDB" id="10504390at2759"/>
<organism evidence="1 2">
    <name type="scientific">Cyanidioschyzon merolae (strain NIES-3377 / 10D)</name>
    <name type="common">Unicellular red alga</name>
    <dbReference type="NCBI Taxonomy" id="280699"/>
    <lineage>
        <taxon>Eukaryota</taxon>
        <taxon>Rhodophyta</taxon>
        <taxon>Bangiophyceae</taxon>
        <taxon>Cyanidiales</taxon>
        <taxon>Cyanidiaceae</taxon>
        <taxon>Cyanidioschyzon</taxon>
    </lineage>
</organism>
<dbReference type="RefSeq" id="XP_005537179.1">
    <property type="nucleotide sequence ID" value="XM_005537122.1"/>
</dbReference>
<reference evidence="1 2" key="2">
    <citation type="journal article" date="2007" name="BMC Biol.">
        <title>A 100%-complete sequence reveals unusually simple genomic features in the hot-spring red alga Cyanidioschyzon merolae.</title>
        <authorList>
            <person name="Nozaki H."/>
            <person name="Takano H."/>
            <person name="Misumi O."/>
            <person name="Terasawa K."/>
            <person name="Matsuzaki M."/>
            <person name="Maruyama S."/>
            <person name="Nishida K."/>
            <person name="Yagisawa F."/>
            <person name="Yoshida Y."/>
            <person name="Fujiwara T."/>
            <person name="Takio S."/>
            <person name="Tamura K."/>
            <person name="Chung S.J."/>
            <person name="Nakamura S."/>
            <person name="Kuroiwa H."/>
            <person name="Tanaka K."/>
            <person name="Sato N."/>
            <person name="Kuroiwa T."/>
        </authorList>
    </citation>
    <scope>NUCLEOTIDE SEQUENCE [LARGE SCALE GENOMIC DNA]</scope>
    <source>
        <strain evidence="1 2">10D</strain>
    </source>
</reference>
<evidence type="ECO:0000313" key="2">
    <source>
        <dbReference type="Proteomes" id="UP000007014"/>
    </source>
</evidence>
<sequence>MSGAAQKTKSKHATFTECLQREAERVQRREPAALATWLAELAAASDDAQQSEELVTEWHKFFQDFVARQQFRVFVTGDQVPDQGGRAIALAVRHSIRRSVETETKPEVARMTTGACVTGADAAQKLLPGLLRPDVLVLAPAAERVCRAAAAVGALSRFRRSRWTCLKVIARHERLEVSIERCKALARTQERHRNGVIVLGTPHRISELMQRQVLGAPRKALVLDMSLDVKCRRLLRMPGVQQAALHCLRMIAKDLAGDHSLPELVFYA</sequence>
<protein>
    <submittedName>
        <fullName evidence="1">Uncharacterized protein</fullName>
    </submittedName>
</protein>
<proteinExistence type="predicted"/>
<name>M1VIW4_CYAM1</name>
<dbReference type="AlphaFoldDB" id="M1VIW4"/>
<accession>M1VIW4</accession>
<gene>
    <name evidence="1" type="ORF">CYME_CMM324C</name>
</gene>
<dbReference type="EMBL" id="AP006495">
    <property type="protein sequence ID" value="BAM81143.1"/>
    <property type="molecule type" value="Genomic_DNA"/>
</dbReference>
<keyword evidence="2" id="KW-1185">Reference proteome</keyword>
<dbReference type="Gramene" id="CMM324CT">
    <property type="protein sequence ID" value="CMM324CT"/>
    <property type="gene ID" value="CMM324C"/>
</dbReference>
<dbReference type="Proteomes" id="UP000007014">
    <property type="component" value="Chromosome 13"/>
</dbReference>
<dbReference type="GeneID" id="16994992"/>
<dbReference type="KEGG" id="cme:CYME_CMM324C"/>
<dbReference type="HOGENOM" id="CLU_1039596_0_0_1"/>